<feature type="compositionally biased region" description="Basic and acidic residues" evidence="1">
    <location>
        <begin position="1"/>
        <end position="10"/>
    </location>
</feature>
<organism evidence="2">
    <name type="scientific">uncultured Frankineae bacterium</name>
    <dbReference type="NCBI Taxonomy" id="437475"/>
    <lineage>
        <taxon>Bacteria</taxon>
        <taxon>Bacillati</taxon>
        <taxon>Actinomycetota</taxon>
        <taxon>Actinomycetes</taxon>
        <taxon>Frankiales</taxon>
        <taxon>environmental samples</taxon>
    </lineage>
</organism>
<feature type="compositionally biased region" description="Basic residues" evidence="1">
    <location>
        <begin position="54"/>
        <end position="77"/>
    </location>
</feature>
<sequence>GPPGRVDQERGTACSRRTRAGQRAPGRRPALLGERSARLPRPASGPAGGVAPRPGHRPLVRPRRLRARRLRPGRARRALAAGRAPDPGV</sequence>
<name>A0A6J4MRZ6_9ACTN</name>
<feature type="compositionally biased region" description="Low complexity" evidence="1">
    <location>
        <begin position="21"/>
        <end position="30"/>
    </location>
</feature>
<evidence type="ECO:0000313" key="2">
    <source>
        <dbReference type="EMBL" id="CAA9362949.1"/>
    </source>
</evidence>
<dbReference type="AlphaFoldDB" id="A0A6J4MRZ6"/>
<gene>
    <name evidence="2" type="ORF">AVDCRST_MAG16-3194</name>
</gene>
<protein>
    <submittedName>
        <fullName evidence="2">Uncharacterized protein</fullName>
    </submittedName>
</protein>
<accession>A0A6J4MRZ6</accession>
<evidence type="ECO:0000256" key="1">
    <source>
        <dbReference type="SAM" id="MobiDB-lite"/>
    </source>
</evidence>
<feature type="non-terminal residue" evidence="2">
    <location>
        <position position="89"/>
    </location>
</feature>
<proteinExistence type="predicted"/>
<feature type="region of interest" description="Disordered" evidence="1">
    <location>
        <begin position="1"/>
        <end position="89"/>
    </location>
</feature>
<feature type="compositionally biased region" description="Low complexity" evidence="1">
    <location>
        <begin position="78"/>
        <end position="89"/>
    </location>
</feature>
<feature type="non-terminal residue" evidence="2">
    <location>
        <position position="1"/>
    </location>
</feature>
<dbReference type="EMBL" id="CADCUE010000299">
    <property type="protein sequence ID" value="CAA9362949.1"/>
    <property type="molecule type" value="Genomic_DNA"/>
</dbReference>
<reference evidence="2" key="1">
    <citation type="submission" date="2020-02" db="EMBL/GenBank/DDBJ databases">
        <authorList>
            <person name="Meier V. D."/>
        </authorList>
    </citation>
    <scope>NUCLEOTIDE SEQUENCE</scope>
    <source>
        <strain evidence="2">AVDCRST_MAG16</strain>
    </source>
</reference>